<dbReference type="Proteomes" id="UP000283509">
    <property type="component" value="Unassembled WGS sequence"/>
</dbReference>
<feature type="region of interest" description="Disordered" evidence="1">
    <location>
        <begin position="1"/>
        <end position="37"/>
    </location>
</feature>
<feature type="transmembrane region" description="Helical" evidence="2">
    <location>
        <begin position="246"/>
        <end position="265"/>
    </location>
</feature>
<evidence type="ECO:0000313" key="3">
    <source>
        <dbReference type="EMBL" id="ROT81061.1"/>
    </source>
</evidence>
<dbReference type="AlphaFoldDB" id="A0A423TX92"/>
<keyword evidence="2" id="KW-0812">Transmembrane</keyword>
<evidence type="ECO:0000256" key="2">
    <source>
        <dbReference type="SAM" id="Phobius"/>
    </source>
</evidence>
<protein>
    <submittedName>
        <fullName evidence="3">Uncharacterized protein</fullName>
    </submittedName>
</protein>
<sequence length="568" mass="62322">MSRAALARAVSRQRPREGEVHIHPALDWAKGRQAPPPGQMMTSLAPGSADGAATLVQNRPNLVKTLRKRHLRCNYTCKYFEFVILDRCAAARGLCPSARQGRRRLLSLGEVGTGEGRGSTAAGRKMSTVPNSLTFDLSPIHSFPLLDISPIPPLSLQSPTPYLYPITPSFTSPPPTFPKVHRPQLDLSPIPPSPHFPQTFHRRISPLSVVLYLFILFLFPNCFCFRVKLHLPQPPYLFPFFYSSPLFYYSISSLSSLLLLSPHLLSSSLLSPLFPLHRLPHPMALSSLQPPSSKPKTLHLYFPLSSFFLRPFLTDEIFPSLSISTLPSSSFPLFSALFPLTPLSLPPPLPSPPQRLFPFLSLPLPSLFQRLISPTPPPSFPLPPSSNALFPPVLHSPSPLQRLISPTLTPLSPSPTPYFSPLLPPSFPLPPLLNAVFLPPPHPSPLPSSTPYFPPLPPPSLSPLQRLISLTPSPLPLPFSSLSSPPFNALLSPHPSFLPLLSPLNALYPLTPPPSPLPLLTPYSPHSLLPSPLFNALFPSTPSTPPSLPLLPLSHHPLPFLHDPFLRT</sequence>
<evidence type="ECO:0000256" key="1">
    <source>
        <dbReference type="SAM" id="MobiDB-lite"/>
    </source>
</evidence>
<keyword evidence="4" id="KW-1185">Reference proteome</keyword>
<dbReference type="PANTHER" id="PTHR48148">
    <property type="entry name" value="KERATINOCYTE PROLINE-RICH PROTEIN"/>
    <property type="match status" value="1"/>
</dbReference>
<reference evidence="3 4" key="2">
    <citation type="submission" date="2019-01" db="EMBL/GenBank/DDBJ databases">
        <title>The decoding of complex shrimp genome reveals the adaptation for benthos swimmer, frequently molting mechanism and breeding impact on genome.</title>
        <authorList>
            <person name="Sun Y."/>
            <person name="Gao Y."/>
            <person name="Yu Y."/>
        </authorList>
    </citation>
    <scope>NUCLEOTIDE SEQUENCE [LARGE SCALE GENOMIC DNA]</scope>
    <source>
        <tissue evidence="3">Muscle</tissue>
    </source>
</reference>
<keyword evidence="2" id="KW-0472">Membrane</keyword>
<accession>A0A423TX92</accession>
<feature type="transmembrane region" description="Helical" evidence="2">
    <location>
        <begin position="204"/>
        <end position="225"/>
    </location>
</feature>
<dbReference type="EMBL" id="QCYY01001030">
    <property type="protein sequence ID" value="ROT81061.1"/>
    <property type="molecule type" value="Genomic_DNA"/>
</dbReference>
<organism evidence="3 4">
    <name type="scientific">Penaeus vannamei</name>
    <name type="common">Whiteleg shrimp</name>
    <name type="synonym">Litopenaeus vannamei</name>
    <dbReference type="NCBI Taxonomy" id="6689"/>
    <lineage>
        <taxon>Eukaryota</taxon>
        <taxon>Metazoa</taxon>
        <taxon>Ecdysozoa</taxon>
        <taxon>Arthropoda</taxon>
        <taxon>Crustacea</taxon>
        <taxon>Multicrustacea</taxon>
        <taxon>Malacostraca</taxon>
        <taxon>Eumalacostraca</taxon>
        <taxon>Eucarida</taxon>
        <taxon>Decapoda</taxon>
        <taxon>Dendrobranchiata</taxon>
        <taxon>Penaeoidea</taxon>
        <taxon>Penaeidae</taxon>
        <taxon>Penaeus</taxon>
    </lineage>
</organism>
<keyword evidence="2" id="KW-1133">Transmembrane helix</keyword>
<dbReference type="PANTHER" id="PTHR48148:SF3">
    <property type="entry name" value="KERATINOCYTE PROLINE-RICH PROTEIN"/>
    <property type="match status" value="1"/>
</dbReference>
<evidence type="ECO:0000313" key="4">
    <source>
        <dbReference type="Proteomes" id="UP000283509"/>
    </source>
</evidence>
<feature type="compositionally biased region" description="Basic and acidic residues" evidence="1">
    <location>
        <begin position="14"/>
        <end position="24"/>
    </location>
</feature>
<gene>
    <name evidence="3" type="ORF">C7M84_000182</name>
</gene>
<reference evidence="3 4" key="1">
    <citation type="submission" date="2018-04" db="EMBL/GenBank/DDBJ databases">
        <authorList>
            <person name="Zhang X."/>
            <person name="Yuan J."/>
            <person name="Li F."/>
            <person name="Xiang J."/>
        </authorList>
    </citation>
    <scope>NUCLEOTIDE SEQUENCE [LARGE SCALE GENOMIC DNA]</scope>
    <source>
        <tissue evidence="3">Muscle</tissue>
    </source>
</reference>
<comment type="caution">
    <text evidence="3">The sequence shown here is derived from an EMBL/GenBank/DDBJ whole genome shotgun (WGS) entry which is preliminary data.</text>
</comment>
<proteinExistence type="predicted"/>
<name>A0A423TX92_PENVA</name>